<comment type="caution">
    <text evidence="1">The sequence shown here is derived from an EMBL/GenBank/DDBJ whole genome shotgun (WGS) entry which is preliminary data.</text>
</comment>
<sequence length="116" mass="13563">MKAICLPSSPVHEKRPIETIRDARSPCAEWGERFFLLALCSLRADSPPARALRHPRRHAERRHCVASHRDPNPTLRLLSDRKCHARALKCCRCGRRRNTIDISRHGRKEYDSKRLY</sequence>
<dbReference type="EMBL" id="JAINUG010000223">
    <property type="protein sequence ID" value="KAJ8386726.1"/>
    <property type="molecule type" value="Genomic_DNA"/>
</dbReference>
<evidence type="ECO:0000313" key="1">
    <source>
        <dbReference type="EMBL" id="KAJ8386726.1"/>
    </source>
</evidence>
<evidence type="ECO:0000313" key="2">
    <source>
        <dbReference type="Proteomes" id="UP001221898"/>
    </source>
</evidence>
<dbReference type="Proteomes" id="UP001221898">
    <property type="component" value="Unassembled WGS sequence"/>
</dbReference>
<gene>
    <name evidence="1" type="ORF">AAFF_G00166750</name>
</gene>
<organism evidence="1 2">
    <name type="scientific">Aldrovandia affinis</name>
    <dbReference type="NCBI Taxonomy" id="143900"/>
    <lineage>
        <taxon>Eukaryota</taxon>
        <taxon>Metazoa</taxon>
        <taxon>Chordata</taxon>
        <taxon>Craniata</taxon>
        <taxon>Vertebrata</taxon>
        <taxon>Euteleostomi</taxon>
        <taxon>Actinopterygii</taxon>
        <taxon>Neopterygii</taxon>
        <taxon>Teleostei</taxon>
        <taxon>Notacanthiformes</taxon>
        <taxon>Halosauridae</taxon>
        <taxon>Aldrovandia</taxon>
    </lineage>
</organism>
<reference evidence="1" key="1">
    <citation type="journal article" date="2023" name="Science">
        <title>Genome structures resolve the early diversification of teleost fishes.</title>
        <authorList>
            <person name="Parey E."/>
            <person name="Louis A."/>
            <person name="Montfort J."/>
            <person name="Bouchez O."/>
            <person name="Roques C."/>
            <person name="Iampietro C."/>
            <person name="Lluch J."/>
            <person name="Castinel A."/>
            <person name="Donnadieu C."/>
            <person name="Desvignes T."/>
            <person name="Floi Bucao C."/>
            <person name="Jouanno E."/>
            <person name="Wen M."/>
            <person name="Mejri S."/>
            <person name="Dirks R."/>
            <person name="Jansen H."/>
            <person name="Henkel C."/>
            <person name="Chen W.J."/>
            <person name="Zahm M."/>
            <person name="Cabau C."/>
            <person name="Klopp C."/>
            <person name="Thompson A.W."/>
            <person name="Robinson-Rechavi M."/>
            <person name="Braasch I."/>
            <person name="Lecointre G."/>
            <person name="Bobe J."/>
            <person name="Postlethwait J.H."/>
            <person name="Berthelot C."/>
            <person name="Roest Crollius H."/>
            <person name="Guiguen Y."/>
        </authorList>
    </citation>
    <scope>NUCLEOTIDE SEQUENCE</scope>
    <source>
        <strain evidence="1">NC1722</strain>
    </source>
</reference>
<proteinExistence type="predicted"/>
<accession>A0AAD7W750</accession>
<protein>
    <submittedName>
        <fullName evidence="1">Uncharacterized protein</fullName>
    </submittedName>
</protein>
<name>A0AAD7W750_9TELE</name>
<dbReference type="AlphaFoldDB" id="A0AAD7W750"/>
<keyword evidence="2" id="KW-1185">Reference proteome</keyword>